<keyword evidence="1" id="KW-0472">Membrane</keyword>
<reference evidence="2 3" key="1">
    <citation type="submission" date="2021-07" db="EMBL/GenBank/DDBJ databases">
        <title>Clostridium weizhouense sp. nov., an anaerobic bacterium isolated from activated sludge of Petroleum wastewater.</title>
        <authorList>
            <person name="Li Q."/>
        </authorList>
    </citation>
    <scope>NUCLEOTIDE SEQUENCE [LARGE SCALE GENOMIC DNA]</scope>
    <source>
        <strain evidence="2 3">YB-6</strain>
    </source>
</reference>
<proteinExistence type="predicted"/>
<sequence length="82" mass="9226">MHKYIDLIMGLICGIVLTLLNNNLVHESLGSIFTLFDPNNLNTISIFLLSWSSRIITIISFLGVFITIIYSILILEKVIKSS</sequence>
<accession>A0ABS7AUT9</accession>
<feature type="transmembrane region" description="Helical" evidence="1">
    <location>
        <begin position="54"/>
        <end position="75"/>
    </location>
</feature>
<comment type="caution">
    <text evidence="2">The sequence shown here is derived from an EMBL/GenBank/DDBJ whole genome shotgun (WGS) entry which is preliminary data.</text>
</comment>
<evidence type="ECO:0000256" key="1">
    <source>
        <dbReference type="SAM" id="Phobius"/>
    </source>
</evidence>
<keyword evidence="1" id="KW-1133">Transmembrane helix</keyword>
<dbReference type="RefSeq" id="WP_219781113.1">
    <property type="nucleotide sequence ID" value="NZ_JAHXPT010000017.1"/>
</dbReference>
<dbReference type="Proteomes" id="UP001519921">
    <property type="component" value="Unassembled WGS sequence"/>
</dbReference>
<keyword evidence="3" id="KW-1185">Reference proteome</keyword>
<gene>
    <name evidence="2" type="ORF">KYD98_16315</name>
</gene>
<keyword evidence="1" id="KW-0812">Transmembrane</keyword>
<dbReference type="EMBL" id="JAHXPT010000017">
    <property type="protein sequence ID" value="MBW6411646.1"/>
    <property type="molecule type" value="Genomic_DNA"/>
</dbReference>
<protein>
    <recommendedName>
        <fullName evidence="4">DUF4321 domain-containing protein</fullName>
    </recommendedName>
</protein>
<evidence type="ECO:0000313" key="2">
    <source>
        <dbReference type="EMBL" id="MBW6411646.1"/>
    </source>
</evidence>
<evidence type="ECO:0000313" key="3">
    <source>
        <dbReference type="Proteomes" id="UP001519921"/>
    </source>
</evidence>
<name>A0ABS7AUT9_9CLOT</name>
<organism evidence="2 3">
    <name type="scientific">Clostridium weizhouense</name>
    <dbReference type="NCBI Taxonomy" id="2859781"/>
    <lineage>
        <taxon>Bacteria</taxon>
        <taxon>Bacillati</taxon>
        <taxon>Bacillota</taxon>
        <taxon>Clostridia</taxon>
        <taxon>Eubacteriales</taxon>
        <taxon>Clostridiaceae</taxon>
        <taxon>Clostridium</taxon>
    </lineage>
</organism>
<evidence type="ECO:0008006" key="4">
    <source>
        <dbReference type="Google" id="ProtNLM"/>
    </source>
</evidence>